<dbReference type="Pfam" id="PF01475">
    <property type="entry name" value="FUR"/>
    <property type="match status" value="1"/>
</dbReference>
<feature type="binding site" evidence="2">
    <location>
        <position position="98"/>
    </location>
    <ligand>
        <name>Fe cation</name>
        <dbReference type="ChEBI" id="CHEBI:24875"/>
    </ligand>
</feature>
<keyword evidence="2" id="KW-0408">Iron</keyword>
<name>A0A4V2WLN0_9BACT</name>
<feature type="binding site" evidence="2">
    <location>
        <position position="96"/>
    </location>
    <ligand>
        <name>Fe cation</name>
        <dbReference type="ChEBI" id="CHEBI:24875"/>
    </ligand>
</feature>
<dbReference type="GO" id="GO:1900376">
    <property type="term" value="P:regulation of secondary metabolite biosynthetic process"/>
    <property type="evidence" value="ECO:0007669"/>
    <property type="project" value="TreeGrafter"/>
</dbReference>
<evidence type="ECO:0000256" key="1">
    <source>
        <dbReference type="PIRSR" id="PIRSR602481-1"/>
    </source>
</evidence>
<dbReference type="GO" id="GO:0003700">
    <property type="term" value="F:DNA-binding transcription factor activity"/>
    <property type="evidence" value="ECO:0007669"/>
    <property type="project" value="InterPro"/>
</dbReference>
<dbReference type="GO" id="GO:0000976">
    <property type="term" value="F:transcription cis-regulatory region binding"/>
    <property type="evidence" value="ECO:0007669"/>
    <property type="project" value="TreeGrafter"/>
</dbReference>
<feature type="binding site" evidence="1">
    <location>
        <position position="141"/>
    </location>
    <ligand>
        <name>Zn(2+)</name>
        <dbReference type="ChEBI" id="CHEBI:29105"/>
    </ligand>
</feature>
<dbReference type="GO" id="GO:0045892">
    <property type="term" value="P:negative regulation of DNA-templated transcription"/>
    <property type="evidence" value="ECO:0007669"/>
    <property type="project" value="TreeGrafter"/>
</dbReference>
<sequence>MGASTHKATEARIAEILRRKTLSITDSRKKILSIFLAHPDALAHGDIEKKAGEKFDRVTVYRTLQTFVDKGILHTIPTADNSVLYALCKDCDEGHHHDDHVHFICNNCHKTYCLDGVVTPRINLHEGYRASSVQVLMHGICRECNPG</sequence>
<dbReference type="PANTHER" id="PTHR33202:SF7">
    <property type="entry name" value="FERRIC UPTAKE REGULATION PROTEIN"/>
    <property type="match status" value="1"/>
</dbReference>
<evidence type="ECO:0000256" key="2">
    <source>
        <dbReference type="PIRSR" id="PIRSR602481-2"/>
    </source>
</evidence>
<dbReference type="InterPro" id="IPR036390">
    <property type="entry name" value="WH_DNA-bd_sf"/>
</dbReference>
<protein>
    <submittedName>
        <fullName evidence="3">Transcriptional repressor</fullName>
    </submittedName>
</protein>
<dbReference type="InterPro" id="IPR036388">
    <property type="entry name" value="WH-like_DNA-bd_sf"/>
</dbReference>
<feature type="binding site" evidence="1">
    <location>
        <position position="105"/>
    </location>
    <ligand>
        <name>Zn(2+)</name>
        <dbReference type="ChEBI" id="CHEBI:29105"/>
    </ligand>
</feature>
<comment type="caution">
    <text evidence="3">The sequence shown here is derived from an EMBL/GenBank/DDBJ whole genome shotgun (WGS) entry which is preliminary data.</text>
</comment>
<accession>A0A4V2WLN0</accession>
<keyword evidence="1" id="KW-0479">Metal-binding</keyword>
<evidence type="ECO:0000313" key="4">
    <source>
        <dbReference type="Proteomes" id="UP000295164"/>
    </source>
</evidence>
<dbReference type="InterPro" id="IPR002481">
    <property type="entry name" value="FUR"/>
</dbReference>
<proteinExistence type="predicted"/>
<dbReference type="Gene3D" id="1.10.10.10">
    <property type="entry name" value="Winged helix-like DNA-binding domain superfamily/Winged helix DNA-binding domain"/>
    <property type="match status" value="1"/>
</dbReference>
<dbReference type="RefSeq" id="WP_131854591.1">
    <property type="nucleotide sequence ID" value="NZ_SKFH01000084.1"/>
</dbReference>
<evidence type="ECO:0000313" key="3">
    <source>
        <dbReference type="EMBL" id="TCZ63415.1"/>
    </source>
</evidence>
<dbReference type="SUPFAM" id="SSF46785">
    <property type="entry name" value="Winged helix' DNA-binding domain"/>
    <property type="match status" value="1"/>
</dbReference>
<feature type="binding site" evidence="1">
    <location>
        <position position="144"/>
    </location>
    <ligand>
        <name>Zn(2+)</name>
        <dbReference type="ChEBI" id="CHEBI:29105"/>
    </ligand>
</feature>
<keyword evidence="4" id="KW-1185">Reference proteome</keyword>
<dbReference type="Proteomes" id="UP000295164">
    <property type="component" value="Unassembled WGS sequence"/>
</dbReference>
<reference evidence="3 4" key="1">
    <citation type="submission" date="2019-03" db="EMBL/GenBank/DDBJ databases">
        <authorList>
            <person name="Kim M.K.M."/>
        </authorList>
    </citation>
    <scope>NUCLEOTIDE SEQUENCE [LARGE SCALE GENOMIC DNA]</scope>
    <source>
        <strain evidence="3 4">17J68-15</strain>
    </source>
</reference>
<dbReference type="GO" id="GO:0008270">
    <property type="term" value="F:zinc ion binding"/>
    <property type="evidence" value="ECO:0007669"/>
    <property type="project" value="TreeGrafter"/>
</dbReference>
<dbReference type="OrthoDB" id="594893at2"/>
<dbReference type="PANTHER" id="PTHR33202">
    <property type="entry name" value="ZINC UPTAKE REGULATION PROTEIN"/>
    <property type="match status" value="1"/>
</dbReference>
<comment type="cofactor">
    <cofactor evidence="2">
        <name>Mn(2+)</name>
        <dbReference type="ChEBI" id="CHEBI:29035"/>
    </cofactor>
    <cofactor evidence="2">
        <name>Fe(2+)</name>
        <dbReference type="ChEBI" id="CHEBI:29033"/>
    </cofactor>
    <text evidence="2">Binds 1 Mn(2+) or Fe(2+) ion per subunit.</text>
</comment>
<organism evidence="3 4">
    <name type="scientific">Flaviaesturariibacter aridisoli</name>
    <dbReference type="NCBI Taxonomy" id="2545761"/>
    <lineage>
        <taxon>Bacteria</taxon>
        <taxon>Pseudomonadati</taxon>
        <taxon>Bacteroidota</taxon>
        <taxon>Chitinophagia</taxon>
        <taxon>Chitinophagales</taxon>
        <taxon>Chitinophagaceae</taxon>
        <taxon>Flaviaestuariibacter</taxon>
    </lineage>
</organism>
<gene>
    <name evidence="3" type="ORF">E0486_18640</name>
</gene>
<dbReference type="EMBL" id="SKFH01000084">
    <property type="protein sequence ID" value="TCZ63415.1"/>
    <property type="molecule type" value="Genomic_DNA"/>
</dbReference>
<feature type="binding site" evidence="1">
    <location>
        <position position="108"/>
    </location>
    <ligand>
        <name>Zn(2+)</name>
        <dbReference type="ChEBI" id="CHEBI:29105"/>
    </ligand>
</feature>
<comment type="cofactor">
    <cofactor evidence="1">
        <name>Zn(2+)</name>
        <dbReference type="ChEBI" id="CHEBI:29105"/>
    </cofactor>
    <text evidence="1">Binds 1 zinc ion per subunit.</text>
</comment>
<keyword evidence="1" id="KW-0862">Zinc</keyword>
<dbReference type="AlphaFoldDB" id="A0A4V2WLN0"/>